<feature type="domain" description="Tip attachment protein J HDII-ins2" evidence="4">
    <location>
        <begin position="281"/>
        <end position="365"/>
    </location>
</feature>
<dbReference type="Proteomes" id="UP000029553">
    <property type="component" value="Unassembled WGS sequence"/>
</dbReference>
<evidence type="ECO:0000256" key="1">
    <source>
        <dbReference type="SAM" id="MobiDB-lite"/>
    </source>
</evidence>
<feature type="region of interest" description="Disordered" evidence="1">
    <location>
        <begin position="1424"/>
        <end position="1456"/>
    </location>
</feature>
<keyword evidence="2" id="KW-1133">Transmembrane helix</keyword>
<accession>A0A096FCU1</accession>
<gene>
    <name evidence="5" type="ORF">P353_17240</name>
</gene>
<reference evidence="5 6" key="1">
    <citation type="submission" date="2013-09" db="EMBL/GenBank/DDBJ databases">
        <title>High correlation between genotypes and phenotypes of environmental bacteria Comamonas testosteroni strains.</title>
        <authorList>
            <person name="Liu L."/>
            <person name="Zhu W."/>
            <person name="Xia X."/>
            <person name="Xu B."/>
            <person name="Luo M."/>
            <person name="Wang G."/>
        </authorList>
    </citation>
    <scope>NUCLEOTIDE SEQUENCE [LARGE SCALE GENOMIC DNA]</scope>
    <source>
        <strain evidence="5 6">JL40</strain>
    </source>
</reference>
<keyword evidence="2" id="KW-0472">Membrane</keyword>
<evidence type="ECO:0000313" key="5">
    <source>
        <dbReference type="EMBL" id="KGH27764.1"/>
    </source>
</evidence>
<dbReference type="EMBL" id="AWOR01000057">
    <property type="protein sequence ID" value="KGH27764.1"/>
    <property type="molecule type" value="Genomic_DNA"/>
</dbReference>
<evidence type="ECO:0000256" key="2">
    <source>
        <dbReference type="SAM" id="Phobius"/>
    </source>
</evidence>
<dbReference type="PANTHER" id="PTHR36251:SF2">
    <property type="entry name" value="GIFSY-2 PROPHAGE HOST SPECIFICITY PROTEIN J, PHAGE LAMBDA"/>
    <property type="match status" value="1"/>
</dbReference>
<dbReference type="PANTHER" id="PTHR36251">
    <property type="entry name" value="FELS-1 PROPHAGE HOST SPECIFICITY PROTEIN-RELATED"/>
    <property type="match status" value="1"/>
</dbReference>
<name>A0A096FCU1_COMTE</name>
<dbReference type="InterPro" id="IPR053171">
    <property type="entry name" value="Viral_Tip_Attach_Protein"/>
</dbReference>
<dbReference type="RefSeq" id="WP_052084908.1">
    <property type="nucleotide sequence ID" value="NZ_AWOR01000057.1"/>
</dbReference>
<proteinExistence type="predicted"/>
<dbReference type="InterPro" id="IPR015406">
    <property type="entry name" value="GpJ_CSF"/>
</dbReference>
<evidence type="ECO:0000313" key="6">
    <source>
        <dbReference type="Proteomes" id="UP000029553"/>
    </source>
</evidence>
<evidence type="ECO:0000259" key="3">
    <source>
        <dbReference type="Pfam" id="PF09327"/>
    </source>
</evidence>
<feature type="compositionally biased region" description="Low complexity" evidence="1">
    <location>
        <begin position="1432"/>
        <end position="1445"/>
    </location>
</feature>
<dbReference type="Pfam" id="PF24801">
    <property type="entry name" value="FNIII-A_GpJ"/>
    <property type="match status" value="1"/>
</dbReference>
<keyword evidence="2" id="KW-0812">Transmembrane</keyword>
<evidence type="ECO:0000259" key="4">
    <source>
        <dbReference type="Pfam" id="PF24801"/>
    </source>
</evidence>
<feature type="domain" description="Tip attachment protein J central straight fiber" evidence="3">
    <location>
        <begin position="1577"/>
        <end position="1746"/>
    </location>
</feature>
<dbReference type="InterPro" id="IPR055385">
    <property type="entry name" value="GpJ_HDII-ins2"/>
</dbReference>
<protein>
    <submittedName>
        <fullName evidence="5">Uncharacterized protein</fullName>
    </submittedName>
</protein>
<comment type="caution">
    <text evidence="5">The sequence shown here is derived from an EMBL/GenBank/DDBJ whole genome shotgun (WGS) entry which is preliminary data.</text>
</comment>
<sequence>MEVNRAESAAVAAVGGVPADVLDMAGRLVVSPNALTLDGQRNVPADLQPGESLATFLERHVPGIRSGAWTVMIGGAMVPEAMWAHTYPKHGQLIACRAVLRKSALQLVALAALTYFSGGIAGGIYGALGGTYVTAAAGMYLSAIQFGVFIAGSVLINKVLGPKIPSVQSQAQKQIYSLSDQRNTARPYEPIPVLWGEMRVTPDLASKSYAWYEGDDQYLSTILLGGINVHSAADLAIGDTPIGNYSDVSLYYNGFPGMPSQDVPLYSNVDAVAGAEFVNGGDWITRTGSAGAGVLQLDIEGQLYDVDNKGNIKPNSVDLTIEARVVGAAAWTRLLSDTLTNASTDVLRRTFSFDVAPGQYEVRAKLGVPRWNEGGSADACKFNWLSLKSVHADTTDYSQWGRIGIKIRASGQLNGSLDQVRATYRAKPMPIWTGTEWATATTRAEGLSNPGAILLQALRGVWATDSQGQRVLQFGFGLSDEQIDIEGLKAFMLHCAARGYTYDKWITPTMSLGAFCDEVALAGMGEFAWTDGSRPTAVFVTNGQPNSAVVNMANMLKGGFSVDYALSNAADGIEYQWLNRDTWEMTTLRVMAPGVTTMLSPARVTGEGITSEQHAAVMARYHLAQSLYQYKTVHYTADIEHLDYRRLSVLSVSHDLTQWGFGGRVMAAQNLGGAGVLLQLDELVPPMATAYIGLRVPGERDYRVFQVDALEIESDWVRLTDPWPADLDFPGEGIGNPAHDTLWCYDFKATPGYRVRVTGIDPESDLKGARITAVPEGPEFWDYVLNGTYVPAPNQSSIPQLGRPVVKNLRVSEKVNLQGDTEWYELSCIWDVEGDYDHAQVWAGRDGSELRLVDGNAVGNRSTFRIDGAGEWLIEVRPFNPAGRAGQMAVKLYITSQTQLPPRNPGTFVVQQVEGGLRRFAWAYAGDKPAALAGVQIRFIAGEIPLSVDMWGAMQPLGEADDIYTAQFETSKPQAGLWTFGLRAIDTAGQLANGIVRFSIELDQSFDQIQQPDLTPPPQVTGLAAVGMFTSVQVTWDAANYSQGHGHARTIIYAAEGAGAQFAAARQVAEAFGGPASFTSDPATVWSIWAKHQSVDGVLSDLPAGPVIVETGQDLQKVQEALGGHISESWLANSLGQRIDLLDKDNGPLGRSLVTAAQQQDALNQSVRGNINQMAEGLLEAALAADKALERITDAGVYVDPATGQVKIYGLEQTNEHVTTLQILLDAVQGQMLLKASTAYVDGKIAEAVLSPADLLLYEGIDARLITVTQELDSINGRLTQKADALELQGALVRLTTAESNLDALGGQIALRVTRAEYQADQDALQQRMGSAELTLNALDVPAITATVTATRRNERDAEKTAEALLRDILSGERNREQAADALAFARNQLSAAITDGLAAEAQQRLELAAVVGAQGAALTQESKTRADADAAEAQARQQLAAETQRGQQSLSAAIDQEATTRADAVSAEASQRQQLQAVVEGNHDAAMQAAQAASDAAGGKGKVIFGSAQPAAEDRLPQNLWIDTTGGANTPKRWSGAAWIVATDKVATDAAAAAATAQSTANNAVAAIHAEQSVRANETGHLGALYSVRMQLSQGGQQVVGGFALSGTSNGTAGPTIDFGVMANSFWIAAPSGSPAGVSNVRPFSVQTTAQTINGVVVPAGVYMDAVYINNVDVILGRFGTLLADKIQATAISASQLTAGNGVIGGSLKSSNYVTGSSGWILRPDGMAEFSGVIVRGTIYSTAGSIGGITINANGLNAGAFTGYAWPAGTGTGFHLGPNGLLLGNPSTGRYVELGRDGYVSMPGFNVINGNATFSGRLEAASGTFAGALQAATGSFSGVLTASAINAVNTINIAGGAISANAAAYSAGDVSFSNYDTEVEIASVNFTSSGGSVMALVGFGLTASGGVTSSFSPLIRVRLRRDGIEVRRIDLPCEVQTNSNESGYFYTSRIVGMPISLPPLTDTPGAGFHTFSVTVEARMMGNSVNVTTRNRGISIMEIKR</sequence>
<feature type="transmembrane region" description="Helical" evidence="2">
    <location>
        <begin position="107"/>
        <end position="128"/>
    </location>
</feature>
<dbReference type="Pfam" id="PF09327">
    <property type="entry name" value="Phage_Tail_Tip"/>
    <property type="match status" value="1"/>
</dbReference>
<organism evidence="5 6">
    <name type="scientific">Comamonas testosteroni</name>
    <name type="common">Pseudomonas testosteroni</name>
    <dbReference type="NCBI Taxonomy" id="285"/>
    <lineage>
        <taxon>Bacteria</taxon>
        <taxon>Pseudomonadati</taxon>
        <taxon>Pseudomonadota</taxon>
        <taxon>Betaproteobacteria</taxon>
        <taxon>Burkholderiales</taxon>
        <taxon>Comamonadaceae</taxon>
        <taxon>Comamonas</taxon>
    </lineage>
</organism>